<reference evidence="1" key="1">
    <citation type="submission" date="2021-06" db="EMBL/GenBank/DDBJ databases">
        <authorList>
            <person name="Kallberg Y."/>
            <person name="Tangrot J."/>
            <person name="Rosling A."/>
        </authorList>
    </citation>
    <scope>NUCLEOTIDE SEQUENCE</scope>
    <source>
        <strain evidence="1">IA702</strain>
    </source>
</reference>
<accession>A0A9N8WPK3</accession>
<dbReference type="AlphaFoldDB" id="A0A9N8WPK3"/>
<dbReference type="Proteomes" id="UP000789572">
    <property type="component" value="Unassembled WGS sequence"/>
</dbReference>
<proteinExistence type="predicted"/>
<protein>
    <submittedName>
        <fullName evidence="1">104_t:CDS:1</fullName>
    </submittedName>
</protein>
<organism evidence="1 2">
    <name type="scientific">Paraglomus occultum</name>
    <dbReference type="NCBI Taxonomy" id="144539"/>
    <lineage>
        <taxon>Eukaryota</taxon>
        <taxon>Fungi</taxon>
        <taxon>Fungi incertae sedis</taxon>
        <taxon>Mucoromycota</taxon>
        <taxon>Glomeromycotina</taxon>
        <taxon>Glomeromycetes</taxon>
        <taxon>Paraglomerales</taxon>
        <taxon>Paraglomeraceae</taxon>
        <taxon>Paraglomus</taxon>
    </lineage>
</organism>
<dbReference type="EMBL" id="CAJVPJ010000167">
    <property type="protein sequence ID" value="CAG8489384.1"/>
    <property type="molecule type" value="Genomic_DNA"/>
</dbReference>
<sequence length="138" mass="15522">MTENSSLSKTDLYPNKYNNKKNGEDSQSWIDGIIDLMEIQKSCILVACKNDAVISASKVIGNLDRPCKTVLFCASGQVRNHKSSALNIIEESCVWRRLIRKARMVSNRVKLAHQSWKRDSEAPTLDRESGLVVHLTFG</sequence>
<name>A0A9N8WPK3_9GLOM</name>
<evidence type="ECO:0000313" key="2">
    <source>
        <dbReference type="Proteomes" id="UP000789572"/>
    </source>
</evidence>
<gene>
    <name evidence="1" type="ORF">POCULU_LOCUS1982</name>
</gene>
<keyword evidence="2" id="KW-1185">Reference proteome</keyword>
<comment type="caution">
    <text evidence="1">The sequence shown here is derived from an EMBL/GenBank/DDBJ whole genome shotgun (WGS) entry which is preliminary data.</text>
</comment>
<evidence type="ECO:0000313" key="1">
    <source>
        <dbReference type="EMBL" id="CAG8489384.1"/>
    </source>
</evidence>